<dbReference type="PANTHER" id="PTHR11659:SF0">
    <property type="entry name" value="GLUTAMYL-TRNA(GLN) AMIDOTRANSFERASE SUBUNIT B, MITOCHONDRIAL"/>
    <property type="match status" value="1"/>
</dbReference>
<protein>
    <submittedName>
        <fullName evidence="11">Glutamyl-tRNA(Gln) amidotransferase, subunit B/E, central region domain protein</fullName>
        <ecNumber evidence="11">6.3.5.-</ecNumber>
    </submittedName>
</protein>
<evidence type="ECO:0000256" key="2">
    <source>
        <dbReference type="ARBA" id="ARBA00022598"/>
    </source>
</evidence>
<dbReference type="InterPro" id="IPR017959">
    <property type="entry name" value="Asn/Gln-tRNA_amidoTrfase_suB/E"/>
</dbReference>
<comment type="catalytic activity">
    <reaction evidence="7">
        <text>L-aspartyl-tRNA(Asn) + L-glutamine + ATP + H2O = L-asparaginyl-tRNA(Asn) + L-glutamate + ADP + phosphate + 2 H(+)</text>
        <dbReference type="Rhea" id="RHEA:14513"/>
        <dbReference type="Rhea" id="RHEA-COMP:9674"/>
        <dbReference type="Rhea" id="RHEA-COMP:9677"/>
        <dbReference type="ChEBI" id="CHEBI:15377"/>
        <dbReference type="ChEBI" id="CHEBI:15378"/>
        <dbReference type="ChEBI" id="CHEBI:29985"/>
        <dbReference type="ChEBI" id="CHEBI:30616"/>
        <dbReference type="ChEBI" id="CHEBI:43474"/>
        <dbReference type="ChEBI" id="CHEBI:58359"/>
        <dbReference type="ChEBI" id="CHEBI:78515"/>
        <dbReference type="ChEBI" id="CHEBI:78516"/>
        <dbReference type="ChEBI" id="CHEBI:456216"/>
    </reaction>
</comment>
<evidence type="ECO:0000256" key="4">
    <source>
        <dbReference type="ARBA" id="ARBA00022840"/>
    </source>
</evidence>
<comment type="caution">
    <text evidence="11">The sequence shown here is derived from an EMBL/GenBank/DDBJ whole genome shotgun (WGS) entry which is preliminary data.</text>
</comment>
<dbReference type="EMBL" id="AUZX01003690">
    <property type="protein sequence ID" value="EQD73226.1"/>
    <property type="molecule type" value="Genomic_DNA"/>
</dbReference>
<accession>T1BJU4</accession>
<dbReference type="SUPFAM" id="SSF55931">
    <property type="entry name" value="Glutamine synthetase/guanido kinase"/>
    <property type="match status" value="1"/>
</dbReference>
<comment type="subunit">
    <text evidence="1">Heterotrimer of A, B and C subunits.</text>
</comment>
<dbReference type="FunFam" id="1.10.150.380:FF:000001">
    <property type="entry name" value="Aspartyl/glutamyl-tRNA(Asn/Gln) amidotransferase subunit B"/>
    <property type="match status" value="1"/>
</dbReference>
<evidence type="ECO:0000256" key="9">
    <source>
        <dbReference type="SAM" id="MobiDB-lite"/>
    </source>
</evidence>
<name>T1BJU4_9ZZZZ</name>
<dbReference type="InterPro" id="IPR006075">
    <property type="entry name" value="Asn/Gln-tRNA_Trfase_suB/E_cat"/>
</dbReference>
<keyword evidence="11" id="KW-0808">Transferase</keyword>
<keyword evidence="3" id="KW-0547">Nucleotide-binding</keyword>
<dbReference type="InterPro" id="IPR003789">
    <property type="entry name" value="Asn/Gln_tRNA_amidoTrase-B-like"/>
</dbReference>
<dbReference type="GO" id="GO:0016740">
    <property type="term" value="F:transferase activity"/>
    <property type="evidence" value="ECO:0007669"/>
    <property type="project" value="UniProtKB-KW"/>
</dbReference>
<comment type="function">
    <text evidence="6">Allows the formation of correctly charged Asn-tRNA(Asn) or Gln-tRNA(Gln) through the transamidation of misacylated Asp-tRNA(Asn) or Glu-tRNA(Gln) in organisms which lack either or both of asparaginyl-tRNA or glutaminyl-tRNA synthetases. The reaction takes place in the presence of glutamine and ATP through an activated phospho-Asp-tRNA(Asn) or phospho-Glu-tRNA(Gln).</text>
</comment>
<dbReference type="InterPro" id="IPR042114">
    <property type="entry name" value="GatB_C_1"/>
</dbReference>
<keyword evidence="5" id="KW-0648">Protein biosynthesis</keyword>
<comment type="catalytic activity">
    <reaction evidence="8">
        <text>L-glutamyl-tRNA(Gln) + L-glutamine + ATP + H2O = L-glutaminyl-tRNA(Gln) + L-glutamate + ADP + phosphate + H(+)</text>
        <dbReference type="Rhea" id="RHEA:17521"/>
        <dbReference type="Rhea" id="RHEA-COMP:9681"/>
        <dbReference type="Rhea" id="RHEA-COMP:9684"/>
        <dbReference type="ChEBI" id="CHEBI:15377"/>
        <dbReference type="ChEBI" id="CHEBI:15378"/>
        <dbReference type="ChEBI" id="CHEBI:29985"/>
        <dbReference type="ChEBI" id="CHEBI:30616"/>
        <dbReference type="ChEBI" id="CHEBI:43474"/>
        <dbReference type="ChEBI" id="CHEBI:58359"/>
        <dbReference type="ChEBI" id="CHEBI:78520"/>
        <dbReference type="ChEBI" id="CHEBI:78521"/>
        <dbReference type="ChEBI" id="CHEBI:456216"/>
    </reaction>
</comment>
<evidence type="ECO:0000256" key="7">
    <source>
        <dbReference type="ARBA" id="ARBA00047380"/>
    </source>
</evidence>
<feature type="compositionally biased region" description="Basic and acidic residues" evidence="9">
    <location>
        <begin position="23"/>
        <end position="41"/>
    </location>
</feature>
<dbReference type="InterPro" id="IPR014746">
    <property type="entry name" value="Gln_synth/guanido_kin_cat_dom"/>
</dbReference>
<dbReference type="PANTHER" id="PTHR11659">
    <property type="entry name" value="GLUTAMYL-TRNA GLN AMIDOTRANSFERASE SUBUNIT B MITOCHONDRIAL AND PROKARYOTIC PET112-RELATED"/>
    <property type="match status" value="1"/>
</dbReference>
<keyword evidence="2 11" id="KW-0436">Ligase</keyword>
<sequence length="128" mass="14313">MHSRSTARSGSAKRGGTIVQETRLYDPGRRETRPLRSKEDAHDYRYFPDPDLLPLVLEDRLIDAMASGLPELPRAKRDRFMAEYGLSAYDATVLTQSRALAGYYETGMQGSGLDSKIMANWVMGEVLA</sequence>
<proteinExistence type="predicted"/>
<dbReference type="GO" id="GO:0050566">
    <property type="term" value="F:asparaginyl-tRNA synthase (glutamine-hydrolyzing) activity"/>
    <property type="evidence" value="ECO:0007669"/>
    <property type="project" value="RHEA"/>
</dbReference>
<dbReference type="GO" id="GO:0070681">
    <property type="term" value="P:glutaminyl-tRNAGln biosynthesis via transamidation"/>
    <property type="evidence" value="ECO:0007669"/>
    <property type="project" value="TreeGrafter"/>
</dbReference>
<gene>
    <name evidence="11" type="ORF">B1A_05057</name>
</gene>
<evidence type="ECO:0000256" key="5">
    <source>
        <dbReference type="ARBA" id="ARBA00022917"/>
    </source>
</evidence>
<dbReference type="AlphaFoldDB" id="T1BJU4"/>
<evidence type="ECO:0000313" key="11">
    <source>
        <dbReference type="EMBL" id="EQD73226.1"/>
    </source>
</evidence>
<reference evidence="11" key="2">
    <citation type="journal article" date="2014" name="ISME J.">
        <title>Microbial stratification in low pH oxic and suboxic macroscopic growths along an acid mine drainage.</title>
        <authorList>
            <person name="Mendez-Garcia C."/>
            <person name="Mesa V."/>
            <person name="Sprenger R.R."/>
            <person name="Richter M."/>
            <person name="Diez M.S."/>
            <person name="Solano J."/>
            <person name="Bargiela R."/>
            <person name="Golyshina O.V."/>
            <person name="Manteca A."/>
            <person name="Ramos J.L."/>
            <person name="Gallego J.R."/>
            <person name="Llorente I."/>
            <person name="Martins Dos Santos V.A."/>
            <person name="Jensen O.N."/>
            <person name="Pelaez A.I."/>
            <person name="Sanchez J."/>
            <person name="Ferrer M."/>
        </authorList>
    </citation>
    <scope>NUCLEOTIDE SEQUENCE</scope>
</reference>
<evidence type="ECO:0000256" key="8">
    <source>
        <dbReference type="ARBA" id="ARBA00047913"/>
    </source>
</evidence>
<feature type="domain" description="Aspartyl/Glutamyl-tRNA(Gln) amidotransferase subunit B/E catalytic" evidence="10">
    <location>
        <begin position="13"/>
        <end position="62"/>
    </location>
</feature>
<dbReference type="Pfam" id="PF02934">
    <property type="entry name" value="GatB_N"/>
    <property type="match status" value="1"/>
</dbReference>
<dbReference type="SUPFAM" id="SSF89095">
    <property type="entry name" value="GatB/YqeY motif"/>
    <property type="match status" value="1"/>
</dbReference>
<evidence type="ECO:0000256" key="1">
    <source>
        <dbReference type="ARBA" id="ARBA00011123"/>
    </source>
</evidence>
<dbReference type="GO" id="GO:0050567">
    <property type="term" value="F:glutaminyl-tRNA synthase (glutamine-hydrolyzing) activity"/>
    <property type="evidence" value="ECO:0007669"/>
    <property type="project" value="RHEA"/>
</dbReference>
<dbReference type="GO" id="GO:0005524">
    <property type="term" value="F:ATP binding"/>
    <property type="evidence" value="ECO:0007669"/>
    <property type="project" value="UniProtKB-KW"/>
</dbReference>
<evidence type="ECO:0000256" key="6">
    <source>
        <dbReference type="ARBA" id="ARBA00024799"/>
    </source>
</evidence>
<organism evidence="11">
    <name type="scientific">mine drainage metagenome</name>
    <dbReference type="NCBI Taxonomy" id="410659"/>
    <lineage>
        <taxon>unclassified sequences</taxon>
        <taxon>metagenomes</taxon>
        <taxon>ecological metagenomes</taxon>
    </lineage>
</organism>
<feature type="region of interest" description="Disordered" evidence="9">
    <location>
        <begin position="1"/>
        <end position="41"/>
    </location>
</feature>
<feature type="non-terminal residue" evidence="11">
    <location>
        <position position="128"/>
    </location>
</feature>
<evidence type="ECO:0000259" key="10">
    <source>
        <dbReference type="Pfam" id="PF02934"/>
    </source>
</evidence>
<dbReference type="EC" id="6.3.5.-" evidence="11"/>
<keyword evidence="4" id="KW-0067">ATP-binding</keyword>
<dbReference type="GO" id="GO:0006412">
    <property type="term" value="P:translation"/>
    <property type="evidence" value="ECO:0007669"/>
    <property type="project" value="UniProtKB-KW"/>
</dbReference>
<evidence type="ECO:0000256" key="3">
    <source>
        <dbReference type="ARBA" id="ARBA00022741"/>
    </source>
</evidence>
<dbReference type="Gene3D" id="1.10.150.380">
    <property type="entry name" value="GatB domain, N-terminal subdomain"/>
    <property type="match status" value="1"/>
</dbReference>
<reference evidence="11" key="1">
    <citation type="submission" date="2013-08" db="EMBL/GenBank/DDBJ databases">
        <authorList>
            <person name="Mendez C."/>
            <person name="Richter M."/>
            <person name="Ferrer M."/>
            <person name="Sanchez J."/>
        </authorList>
    </citation>
    <scope>NUCLEOTIDE SEQUENCE</scope>
</reference>